<evidence type="ECO:0008006" key="4">
    <source>
        <dbReference type="Google" id="ProtNLM"/>
    </source>
</evidence>
<evidence type="ECO:0000256" key="1">
    <source>
        <dbReference type="SAM" id="Phobius"/>
    </source>
</evidence>
<dbReference type="AlphaFoldDB" id="A0A8J2L7V5"/>
<dbReference type="Proteomes" id="UP000708208">
    <property type="component" value="Unassembled WGS sequence"/>
</dbReference>
<keyword evidence="3" id="KW-1185">Reference proteome</keyword>
<sequence length="118" mass="13295">MLFDALLFTITFLFSYYLYLYVTNRRKLPPGPFFFLPILGSHGAIVINDAQLLRKAFSLNSFSGRPHSKLFDTVSGNRKGFVLADALKKLAKTVTTSMSEMPTILSQHFLLLMTVLNS</sequence>
<accession>A0A8J2L7V5</accession>
<evidence type="ECO:0000313" key="3">
    <source>
        <dbReference type="Proteomes" id="UP000708208"/>
    </source>
</evidence>
<proteinExistence type="predicted"/>
<dbReference type="EMBL" id="CAJVCH010540730">
    <property type="protein sequence ID" value="CAG7826675.1"/>
    <property type="molecule type" value="Genomic_DNA"/>
</dbReference>
<comment type="caution">
    <text evidence="2">The sequence shown here is derived from an EMBL/GenBank/DDBJ whole genome shotgun (WGS) entry which is preliminary data.</text>
</comment>
<gene>
    <name evidence="2" type="ORF">AFUS01_LOCUS36718</name>
</gene>
<keyword evidence="1" id="KW-1133">Transmembrane helix</keyword>
<reference evidence="2" key="1">
    <citation type="submission" date="2021-06" db="EMBL/GenBank/DDBJ databases">
        <authorList>
            <person name="Hodson N. C."/>
            <person name="Mongue J. A."/>
            <person name="Jaron S. K."/>
        </authorList>
    </citation>
    <scope>NUCLEOTIDE SEQUENCE</scope>
</reference>
<protein>
    <recommendedName>
        <fullName evidence="4">Cytochrome P450</fullName>
    </recommendedName>
</protein>
<feature type="transmembrane region" description="Helical" evidence="1">
    <location>
        <begin position="6"/>
        <end position="22"/>
    </location>
</feature>
<evidence type="ECO:0000313" key="2">
    <source>
        <dbReference type="EMBL" id="CAG7826675.1"/>
    </source>
</evidence>
<keyword evidence="1" id="KW-0472">Membrane</keyword>
<keyword evidence="1" id="KW-0812">Transmembrane</keyword>
<organism evidence="2 3">
    <name type="scientific">Allacma fusca</name>
    <dbReference type="NCBI Taxonomy" id="39272"/>
    <lineage>
        <taxon>Eukaryota</taxon>
        <taxon>Metazoa</taxon>
        <taxon>Ecdysozoa</taxon>
        <taxon>Arthropoda</taxon>
        <taxon>Hexapoda</taxon>
        <taxon>Collembola</taxon>
        <taxon>Symphypleona</taxon>
        <taxon>Sminthuridae</taxon>
        <taxon>Allacma</taxon>
    </lineage>
</organism>
<name>A0A8J2L7V5_9HEXA</name>